<feature type="domain" description="Transposase IS200-like" evidence="1">
    <location>
        <begin position="13"/>
        <end position="52"/>
    </location>
</feature>
<evidence type="ECO:0000259" key="1">
    <source>
        <dbReference type="Pfam" id="PF01797"/>
    </source>
</evidence>
<sequence>MSNSQEIRTGRHCVFNMHVHLVFVAKYCRDVFTKAMLETMREVFERVCLDFEGKRPLNPLFLTH</sequence>
<accession>A0A380U8K2</accession>
<evidence type="ECO:0000313" key="3">
    <source>
        <dbReference type="Proteomes" id="UP000254227"/>
    </source>
</evidence>
<proteinExistence type="predicted"/>
<dbReference type="AlphaFoldDB" id="A0A380U8K2"/>
<dbReference type="GO" id="GO:0006313">
    <property type="term" value="P:DNA transposition"/>
    <property type="evidence" value="ECO:0007669"/>
    <property type="project" value="InterPro"/>
</dbReference>
<dbReference type="GO" id="GO:0004803">
    <property type="term" value="F:transposase activity"/>
    <property type="evidence" value="ECO:0007669"/>
    <property type="project" value="InterPro"/>
</dbReference>
<reference evidence="2 3" key="1">
    <citation type="submission" date="2018-06" db="EMBL/GenBank/DDBJ databases">
        <authorList>
            <consortium name="Pathogen Informatics"/>
            <person name="Doyle S."/>
        </authorList>
    </citation>
    <scope>NUCLEOTIDE SEQUENCE [LARGE SCALE GENOMIC DNA]</scope>
    <source>
        <strain evidence="2 3">NCTC10308</strain>
    </source>
</reference>
<name>A0A380U8K2_ACIJO</name>
<dbReference type="SUPFAM" id="SSF143422">
    <property type="entry name" value="Transposase IS200-like"/>
    <property type="match status" value="1"/>
</dbReference>
<dbReference type="InterPro" id="IPR036515">
    <property type="entry name" value="Transposase_17_sf"/>
</dbReference>
<dbReference type="Pfam" id="PF01797">
    <property type="entry name" value="Y1_Tnp"/>
    <property type="match status" value="1"/>
</dbReference>
<gene>
    <name evidence="2" type="ORF">NCTC10308_02562</name>
</gene>
<dbReference type="EMBL" id="UFRV01000006">
    <property type="protein sequence ID" value="SUT97729.1"/>
    <property type="molecule type" value="Genomic_DNA"/>
</dbReference>
<dbReference type="InterPro" id="IPR002686">
    <property type="entry name" value="Transposase_17"/>
</dbReference>
<organism evidence="2 3">
    <name type="scientific">Acinetobacter johnsonii</name>
    <dbReference type="NCBI Taxonomy" id="40214"/>
    <lineage>
        <taxon>Bacteria</taxon>
        <taxon>Pseudomonadati</taxon>
        <taxon>Pseudomonadota</taxon>
        <taxon>Gammaproteobacteria</taxon>
        <taxon>Moraxellales</taxon>
        <taxon>Moraxellaceae</taxon>
        <taxon>Acinetobacter</taxon>
    </lineage>
</organism>
<dbReference type="Proteomes" id="UP000254227">
    <property type="component" value="Unassembled WGS sequence"/>
</dbReference>
<dbReference type="Gene3D" id="3.30.70.1290">
    <property type="entry name" value="Transposase IS200-like"/>
    <property type="match status" value="1"/>
</dbReference>
<evidence type="ECO:0000313" key="2">
    <source>
        <dbReference type="EMBL" id="SUT97729.1"/>
    </source>
</evidence>
<dbReference type="GO" id="GO:0003677">
    <property type="term" value="F:DNA binding"/>
    <property type="evidence" value="ECO:0007669"/>
    <property type="project" value="InterPro"/>
</dbReference>
<protein>
    <submittedName>
        <fullName evidence="2">Transposase and inactivated derivatives</fullName>
    </submittedName>
</protein>